<dbReference type="OrthoDB" id="550424at2759"/>
<accession>A0A4D6NS53</accession>
<dbReference type="GO" id="GO:0006457">
    <property type="term" value="P:protein folding"/>
    <property type="evidence" value="ECO:0007669"/>
    <property type="project" value="InterPro"/>
</dbReference>
<dbReference type="CDD" id="cd10747">
    <property type="entry name" value="DnaJ_C"/>
    <property type="match status" value="1"/>
</dbReference>
<dbReference type="Proteomes" id="UP000501690">
    <property type="component" value="Linkage Group LG11"/>
</dbReference>
<dbReference type="PANTHER" id="PTHR24078:SF555">
    <property type="entry name" value="DNAJ CHAPERONE CARBOXY-TERMINAL DOMAIN PROTEIN"/>
    <property type="match status" value="1"/>
</dbReference>
<dbReference type="Gramene" id="Vigun09g164500.1.v1.2">
    <property type="protein sequence ID" value="Vigun09g164500.1.v1.2"/>
    <property type="gene ID" value="Vigun09g164500.v1.2"/>
</dbReference>
<gene>
    <name evidence="3" type="ORF">DEO72_LG11g2773</name>
</gene>
<dbReference type="InterPro" id="IPR051339">
    <property type="entry name" value="DnaJ_subfamily_B"/>
</dbReference>
<evidence type="ECO:0000313" key="4">
    <source>
        <dbReference type="Proteomes" id="UP000501690"/>
    </source>
</evidence>
<dbReference type="PANTHER" id="PTHR24078">
    <property type="entry name" value="DNAJ HOMOLOG SUBFAMILY C MEMBER"/>
    <property type="match status" value="1"/>
</dbReference>
<dbReference type="GO" id="GO:0051087">
    <property type="term" value="F:protein-folding chaperone binding"/>
    <property type="evidence" value="ECO:0007669"/>
    <property type="project" value="TreeGrafter"/>
</dbReference>
<dbReference type="FunFam" id="2.60.260.20:FF:000006">
    <property type="entry name" value="DnaJ subfamily B member 13"/>
    <property type="match status" value="1"/>
</dbReference>
<reference evidence="3 4" key="1">
    <citation type="submission" date="2019-04" db="EMBL/GenBank/DDBJ databases">
        <title>An improved genome assembly and genetic linkage map for asparagus bean, Vigna unguiculata ssp. sesquipedialis.</title>
        <authorList>
            <person name="Xia Q."/>
            <person name="Zhang R."/>
            <person name="Dong Y."/>
        </authorList>
    </citation>
    <scope>NUCLEOTIDE SEQUENCE [LARGE SCALE GENOMIC DNA]</scope>
    <source>
        <tissue evidence="3">Leaf</tissue>
    </source>
</reference>
<dbReference type="EMBL" id="CP039355">
    <property type="protein sequence ID" value="QCE15761.1"/>
    <property type="molecule type" value="Genomic_DNA"/>
</dbReference>
<dbReference type="GO" id="GO:0005829">
    <property type="term" value="C:cytosol"/>
    <property type="evidence" value="ECO:0007669"/>
    <property type="project" value="TreeGrafter"/>
</dbReference>
<dbReference type="GO" id="GO:0051082">
    <property type="term" value="F:unfolded protein binding"/>
    <property type="evidence" value="ECO:0007669"/>
    <property type="project" value="InterPro"/>
</dbReference>
<dbReference type="InterPro" id="IPR002939">
    <property type="entry name" value="DnaJ_C"/>
</dbReference>
<dbReference type="FunFam" id="2.60.260.20:FF:000002">
    <property type="entry name" value="Dnaj homolog subfamily b member"/>
    <property type="match status" value="1"/>
</dbReference>
<evidence type="ECO:0000256" key="1">
    <source>
        <dbReference type="ARBA" id="ARBA00023186"/>
    </source>
</evidence>
<organism evidence="3 4">
    <name type="scientific">Vigna unguiculata</name>
    <name type="common">Cowpea</name>
    <dbReference type="NCBI Taxonomy" id="3917"/>
    <lineage>
        <taxon>Eukaryota</taxon>
        <taxon>Viridiplantae</taxon>
        <taxon>Streptophyta</taxon>
        <taxon>Embryophyta</taxon>
        <taxon>Tracheophyta</taxon>
        <taxon>Spermatophyta</taxon>
        <taxon>Magnoliopsida</taxon>
        <taxon>eudicotyledons</taxon>
        <taxon>Gunneridae</taxon>
        <taxon>Pentapetalae</taxon>
        <taxon>rosids</taxon>
        <taxon>fabids</taxon>
        <taxon>Fabales</taxon>
        <taxon>Fabaceae</taxon>
        <taxon>Papilionoideae</taxon>
        <taxon>50 kb inversion clade</taxon>
        <taxon>NPAAA clade</taxon>
        <taxon>indigoferoid/millettioid clade</taxon>
        <taxon>Phaseoleae</taxon>
        <taxon>Vigna</taxon>
    </lineage>
</organism>
<dbReference type="Pfam" id="PF01556">
    <property type="entry name" value="DnaJ_C"/>
    <property type="match status" value="1"/>
</dbReference>
<keyword evidence="1" id="KW-0143">Chaperone</keyword>
<dbReference type="SUPFAM" id="SSF49493">
    <property type="entry name" value="HSP40/DnaJ peptide-binding domain"/>
    <property type="match status" value="2"/>
</dbReference>
<dbReference type="InterPro" id="IPR008971">
    <property type="entry name" value="HSP40/DnaJ_pept-bd"/>
</dbReference>
<sequence length="337" mass="37800">MGTWVIGTTTIRVLCKSYRSIFKRWFHKKKPRRHTRTKQKTVDDGKVTNGIGSFRLKLRRSISDIAMSSPRGCCLYRHRSPDNSCFPCRKSASRNASRKSNQTSSKNYDFMSAASPFPSSLNKSGCLRSMPPHLNSMNASSRSSNPIMYSNSTGMLKPPPIENKLECTLEELCFGCKKKIKITRDVLTDTGGIVEEEELVTINVEPGWRKGTEIKFEGKGNERPGALKEDIIFIISEKSHKLFRRDGDDLELSVEIPLENALSGCTLSIPLLGGDHMDLKLDDIVHPGYQKIVPDQGMPISKEPGNRGNLNVTFRVVFPTHLTSNIRSEVVRILQDS</sequence>
<dbReference type="Gene3D" id="2.60.260.20">
    <property type="entry name" value="Urease metallochaperone UreE, N-terminal domain"/>
    <property type="match status" value="2"/>
</dbReference>
<feature type="domain" description="Chaperone DnaJ C-terminal" evidence="2">
    <location>
        <begin position="161"/>
        <end position="319"/>
    </location>
</feature>
<name>A0A4D6NS53_VIGUN</name>
<protein>
    <submittedName>
        <fullName evidence="3">DnaJ-like protein subfamily B member 4</fullName>
    </submittedName>
</protein>
<evidence type="ECO:0000313" key="3">
    <source>
        <dbReference type="EMBL" id="QCE15761.1"/>
    </source>
</evidence>
<evidence type="ECO:0000259" key="2">
    <source>
        <dbReference type="Pfam" id="PF01556"/>
    </source>
</evidence>
<dbReference type="AlphaFoldDB" id="A0A4D6NS53"/>
<keyword evidence="4" id="KW-1185">Reference proteome</keyword>
<proteinExistence type="predicted"/>